<name>A0A5B7CIC2_PORTR</name>
<feature type="region of interest" description="Disordered" evidence="1">
    <location>
        <begin position="257"/>
        <end position="276"/>
    </location>
</feature>
<dbReference type="Proteomes" id="UP000324222">
    <property type="component" value="Unassembled WGS sequence"/>
</dbReference>
<accession>A0A5B7CIC2</accession>
<evidence type="ECO:0000313" key="3">
    <source>
        <dbReference type="EMBL" id="MPC09239.1"/>
    </source>
</evidence>
<evidence type="ECO:0000313" key="4">
    <source>
        <dbReference type="Proteomes" id="UP000324222"/>
    </source>
</evidence>
<evidence type="ECO:0000256" key="1">
    <source>
        <dbReference type="SAM" id="MobiDB-lite"/>
    </source>
</evidence>
<protein>
    <submittedName>
        <fullName evidence="3">Uncharacterized protein</fullName>
    </submittedName>
</protein>
<keyword evidence="2" id="KW-0472">Membrane</keyword>
<evidence type="ECO:0000256" key="2">
    <source>
        <dbReference type="SAM" id="Phobius"/>
    </source>
</evidence>
<keyword evidence="2" id="KW-1133">Transmembrane helix</keyword>
<keyword evidence="2" id="KW-0812">Transmembrane</keyword>
<feature type="transmembrane region" description="Helical" evidence="2">
    <location>
        <begin position="175"/>
        <end position="196"/>
    </location>
</feature>
<keyword evidence="4" id="KW-1185">Reference proteome</keyword>
<gene>
    <name evidence="3" type="ORF">E2C01_001844</name>
</gene>
<comment type="caution">
    <text evidence="3">The sequence shown here is derived from an EMBL/GenBank/DDBJ whole genome shotgun (WGS) entry which is preliminary data.</text>
</comment>
<dbReference type="EMBL" id="VSRR010000060">
    <property type="protein sequence ID" value="MPC09239.1"/>
    <property type="molecule type" value="Genomic_DNA"/>
</dbReference>
<organism evidence="3 4">
    <name type="scientific">Portunus trituberculatus</name>
    <name type="common">Swimming crab</name>
    <name type="synonym">Neptunus trituberculatus</name>
    <dbReference type="NCBI Taxonomy" id="210409"/>
    <lineage>
        <taxon>Eukaryota</taxon>
        <taxon>Metazoa</taxon>
        <taxon>Ecdysozoa</taxon>
        <taxon>Arthropoda</taxon>
        <taxon>Crustacea</taxon>
        <taxon>Multicrustacea</taxon>
        <taxon>Malacostraca</taxon>
        <taxon>Eumalacostraca</taxon>
        <taxon>Eucarida</taxon>
        <taxon>Decapoda</taxon>
        <taxon>Pleocyemata</taxon>
        <taxon>Brachyura</taxon>
        <taxon>Eubrachyura</taxon>
        <taxon>Portunoidea</taxon>
        <taxon>Portunidae</taxon>
        <taxon>Portuninae</taxon>
        <taxon>Portunus</taxon>
    </lineage>
</organism>
<proteinExistence type="predicted"/>
<sequence length="306" mass="32562">MARIRLLARVGAHVACQLGRTHEATPAQHLERDKAASLHNNQGTWRYSACKGELLLAVERLAGHQVAPHKVGLEVDGLCAAVAAQRTLVWPLACMGAEVARELGRTCKNSLTHMTSTIPPDGRQSGTALEAAHPQPTTTALTHLQGENRENMVGTSVGTLPRVGPQVDGQLRGGLAVLATEAAAVVVALVVGRNIVKGRKKMAGWRVTYECGDRMGFSWRRVAHVQAGHGLCHQSQGHASVAAECLQETKQATVSTATQQKSRIAHSHHEALSSKTPLVPQLPAAASPNTLVLRPRGAQHVRPLQG</sequence>
<reference evidence="3 4" key="1">
    <citation type="submission" date="2019-05" db="EMBL/GenBank/DDBJ databases">
        <title>Another draft genome of Portunus trituberculatus and its Hox gene families provides insights of decapod evolution.</title>
        <authorList>
            <person name="Jeong J.-H."/>
            <person name="Song I."/>
            <person name="Kim S."/>
            <person name="Choi T."/>
            <person name="Kim D."/>
            <person name="Ryu S."/>
            <person name="Kim W."/>
        </authorList>
    </citation>
    <scope>NUCLEOTIDE SEQUENCE [LARGE SCALE GENOMIC DNA]</scope>
    <source>
        <tissue evidence="3">Muscle</tissue>
    </source>
</reference>
<dbReference type="AlphaFoldDB" id="A0A5B7CIC2"/>